<dbReference type="SMART" id="SM00909">
    <property type="entry name" value="Germane"/>
    <property type="match status" value="1"/>
</dbReference>
<evidence type="ECO:0000256" key="2">
    <source>
        <dbReference type="SAM" id="SignalP"/>
    </source>
</evidence>
<keyword evidence="5" id="KW-1185">Reference proteome</keyword>
<sequence>MKTIRLFIMATLMALVFMIAGCDNAAPGSQPTPAIPDNKLVEQSQPAGNATAEPEPTMQIVVYHATKDARYLVPETHKIPVNSQPARTAIELLQAGPKNPELVGVMPAGTQIKNITVKEHIAYADFNDKLVKKNDGGSASEILLVGAIVNTLTEFPDIQQVQILVNGKKIATISGHMDTSEPLSRSEKIIKK</sequence>
<name>A0A0U1KYF4_9FIRM</name>
<accession>A0A0U1KYF4</accession>
<proteinExistence type="predicted"/>
<evidence type="ECO:0000256" key="1">
    <source>
        <dbReference type="SAM" id="MobiDB-lite"/>
    </source>
</evidence>
<dbReference type="EMBL" id="CTRP01000009">
    <property type="protein sequence ID" value="CQR72159.1"/>
    <property type="molecule type" value="Genomic_DNA"/>
</dbReference>
<evidence type="ECO:0000313" key="5">
    <source>
        <dbReference type="Proteomes" id="UP000049855"/>
    </source>
</evidence>
<feature type="region of interest" description="Disordered" evidence="1">
    <location>
        <begin position="29"/>
        <end position="53"/>
    </location>
</feature>
<feature type="signal peptide" evidence="2">
    <location>
        <begin position="1"/>
        <end position="25"/>
    </location>
</feature>
<organism evidence="4 5">
    <name type="scientific">Sporomusa ovata</name>
    <dbReference type="NCBI Taxonomy" id="2378"/>
    <lineage>
        <taxon>Bacteria</taxon>
        <taxon>Bacillati</taxon>
        <taxon>Bacillota</taxon>
        <taxon>Negativicutes</taxon>
        <taxon>Selenomonadales</taxon>
        <taxon>Sporomusaceae</taxon>
        <taxon>Sporomusa</taxon>
    </lineage>
</organism>
<protein>
    <submittedName>
        <fullName evidence="4">Spore germination protein-like protein</fullName>
    </submittedName>
</protein>
<feature type="chain" id="PRO_5006710644" evidence="2">
    <location>
        <begin position="26"/>
        <end position="192"/>
    </location>
</feature>
<dbReference type="AlphaFoldDB" id="A0A0U1KYF4"/>
<dbReference type="InterPro" id="IPR019606">
    <property type="entry name" value="GerMN"/>
</dbReference>
<reference evidence="5" key="1">
    <citation type="submission" date="2015-03" db="EMBL/GenBank/DDBJ databases">
        <authorList>
            <person name="Nijsse Bart"/>
        </authorList>
    </citation>
    <scope>NUCLEOTIDE SEQUENCE [LARGE SCALE GENOMIC DNA]</scope>
</reference>
<dbReference type="PROSITE" id="PS51257">
    <property type="entry name" value="PROKAR_LIPOPROTEIN"/>
    <property type="match status" value="1"/>
</dbReference>
<gene>
    <name evidence="4" type="ORF">SpAn4DRAFT_5048</name>
</gene>
<evidence type="ECO:0000313" key="4">
    <source>
        <dbReference type="EMBL" id="CQR72159.1"/>
    </source>
</evidence>
<evidence type="ECO:0000259" key="3">
    <source>
        <dbReference type="SMART" id="SM00909"/>
    </source>
</evidence>
<dbReference type="Proteomes" id="UP000049855">
    <property type="component" value="Unassembled WGS sequence"/>
</dbReference>
<keyword evidence="2" id="KW-0732">Signal</keyword>
<dbReference type="Pfam" id="PF10646">
    <property type="entry name" value="Germane"/>
    <property type="match status" value="1"/>
</dbReference>
<feature type="domain" description="GerMN" evidence="3">
    <location>
        <begin position="86"/>
        <end position="174"/>
    </location>
</feature>